<reference evidence="2" key="2">
    <citation type="journal article" date="2022" name="Hortic Res">
        <title>The genome of Dioscorea zingiberensis sheds light on the biosynthesis, origin and evolution of the medicinally important diosgenin saponins.</title>
        <authorList>
            <person name="Li Y."/>
            <person name="Tan C."/>
            <person name="Li Z."/>
            <person name="Guo J."/>
            <person name="Li S."/>
            <person name="Chen X."/>
            <person name="Wang C."/>
            <person name="Dai X."/>
            <person name="Yang H."/>
            <person name="Song W."/>
            <person name="Hou L."/>
            <person name="Xu J."/>
            <person name="Tong Z."/>
            <person name="Xu A."/>
            <person name="Yuan X."/>
            <person name="Wang W."/>
            <person name="Yang Q."/>
            <person name="Chen L."/>
            <person name="Sun Z."/>
            <person name="Wang K."/>
            <person name="Pan B."/>
            <person name="Chen J."/>
            <person name="Bao Y."/>
            <person name="Liu F."/>
            <person name="Qi X."/>
            <person name="Gang D.R."/>
            <person name="Wen J."/>
            <person name="Li J."/>
        </authorList>
    </citation>
    <scope>NUCLEOTIDE SEQUENCE</scope>
    <source>
        <strain evidence="2">Dzin_1.0</strain>
    </source>
</reference>
<dbReference type="OrthoDB" id="622488at2759"/>
<gene>
    <name evidence="2" type="ORF">J5N97_011006</name>
</gene>
<feature type="chain" id="PRO_5038624858" evidence="1">
    <location>
        <begin position="28"/>
        <end position="195"/>
    </location>
</feature>
<dbReference type="SUPFAM" id="SSF141562">
    <property type="entry name" value="At5g01610-like"/>
    <property type="match status" value="1"/>
</dbReference>
<name>A0A9D5D074_9LILI</name>
<dbReference type="PANTHER" id="PTHR31676">
    <property type="entry name" value="T31J12.3 PROTEIN-RELATED"/>
    <property type="match status" value="1"/>
</dbReference>
<keyword evidence="3" id="KW-1185">Reference proteome</keyword>
<evidence type="ECO:0000256" key="1">
    <source>
        <dbReference type="SAM" id="SignalP"/>
    </source>
</evidence>
<organism evidence="2 3">
    <name type="scientific">Dioscorea zingiberensis</name>
    <dbReference type="NCBI Taxonomy" id="325984"/>
    <lineage>
        <taxon>Eukaryota</taxon>
        <taxon>Viridiplantae</taxon>
        <taxon>Streptophyta</taxon>
        <taxon>Embryophyta</taxon>
        <taxon>Tracheophyta</taxon>
        <taxon>Spermatophyta</taxon>
        <taxon>Magnoliopsida</taxon>
        <taxon>Liliopsida</taxon>
        <taxon>Dioscoreales</taxon>
        <taxon>Dioscoreaceae</taxon>
        <taxon>Dioscorea</taxon>
    </lineage>
</organism>
<dbReference type="Gene3D" id="2.30.240.10">
    <property type="entry name" value="At5g01610-like"/>
    <property type="match status" value="1"/>
</dbReference>
<dbReference type="AlphaFoldDB" id="A0A9D5D074"/>
<accession>A0A9D5D074</accession>
<evidence type="ECO:0000313" key="2">
    <source>
        <dbReference type="EMBL" id="KAJ0982751.1"/>
    </source>
</evidence>
<feature type="signal peptide" evidence="1">
    <location>
        <begin position="1"/>
        <end position="27"/>
    </location>
</feature>
<comment type="caution">
    <text evidence="2">The sequence shown here is derived from an EMBL/GenBank/DDBJ whole genome shotgun (WGS) entry which is preliminary data.</text>
</comment>
<dbReference type="Pfam" id="PF04398">
    <property type="entry name" value="DUF538"/>
    <property type="match status" value="1"/>
</dbReference>
<dbReference type="InterPro" id="IPR007493">
    <property type="entry name" value="DUF538"/>
</dbReference>
<keyword evidence="1" id="KW-0732">Signal</keyword>
<evidence type="ECO:0000313" key="3">
    <source>
        <dbReference type="Proteomes" id="UP001085076"/>
    </source>
</evidence>
<dbReference type="EMBL" id="JAGGNH010000002">
    <property type="protein sequence ID" value="KAJ0982751.1"/>
    <property type="molecule type" value="Genomic_DNA"/>
</dbReference>
<dbReference type="Proteomes" id="UP001085076">
    <property type="component" value="Miscellaneous, Linkage group lg02"/>
</dbReference>
<proteinExistence type="predicted"/>
<reference evidence="2" key="1">
    <citation type="submission" date="2021-03" db="EMBL/GenBank/DDBJ databases">
        <authorList>
            <person name="Li Z."/>
            <person name="Yang C."/>
        </authorList>
    </citation>
    <scope>NUCLEOTIDE SEQUENCE</scope>
    <source>
        <strain evidence="2">Dzin_1.0</strain>
        <tissue evidence="2">Leaf</tissue>
    </source>
</reference>
<protein>
    <submittedName>
        <fullName evidence="2">Uncharacterized protein</fullName>
    </submittedName>
</protein>
<sequence length="195" mass="21409">MATLHRGFSPSSFLLLLLLLLVSSSSASPVHEILTKYGFPPGLLPDAAKHYVLSPHGDFVVELGNPCYVKFTDLVYYEKTIKGKLEFGQISDLSGIQVKKLFAWLPITGIVAPPNKGNVEFQVGFLSEVFPVKMFEQIPSCRAKAGSSCCAALSRYSSPRFKRWRLPPLIASMNCNGRVLDLINNVISLNSDDAC</sequence>
<dbReference type="InterPro" id="IPR036758">
    <property type="entry name" value="At5g01610-like"/>
</dbReference>
<dbReference type="PANTHER" id="PTHR31676:SF96">
    <property type="entry name" value="EXPRESSED PROTEIN"/>
    <property type="match status" value="1"/>
</dbReference>